<dbReference type="RefSeq" id="WP_274054218.1">
    <property type="nucleotide sequence ID" value="NZ_CP059693.1"/>
</dbReference>
<dbReference type="InterPro" id="IPR050300">
    <property type="entry name" value="GDXG_lipolytic_enzyme"/>
</dbReference>
<evidence type="ECO:0000259" key="2">
    <source>
        <dbReference type="Pfam" id="PF20434"/>
    </source>
</evidence>
<reference evidence="3 4" key="1">
    <citation type="journal article" date="2022" name="Mar. Drugs">
        <title>Bioassay-Guided Fractionation Leads to the Detection of Cholic Acid Generated by the Rare Thalassomonas sp.</title>
        <authorList>
            <person name="Pheiffer F."/>
            <person name="Schneider Y.K."/>
            <person name="Hansen E.H."/>
            <person name="Andersen J.H."/>
            <person name="Isaksson J."/>
            <person name="Busche T."/>
            <person name="R C."/>
            <person name="Kalinowski J."/>
            <person name="Zyl L.V."/>
            <person name="Trindade M."/>
        </authorList>
    </citation>
    <scope>NUCLEOTIDE SEQUENCE [LARGE SCALE GENOMIC DNA]</scope>
    <source>
        <strain evidence="3 4">A5K-61T</strain>
    </source>
</reference>
<protein>
    <submittedName>
        <fullName evidence="3">Alpha/beta hydrolase</fullName>
    </submittedName>
</protein>
<evidence type="ECO:0000313" key="4">
    <source>
        <dbReference type="Proteomes" id="UP001215231"/>
    </source>
</evidence>
<name>A0ABY7VL41_9GAMM</name>
<organism evidence="3 4">
    <name type="scientific">Thalassomonas haliotis</name>
    <dbReference type="NCBI Taxonomy" id="485448"/>
    <lineage>
        <taxon>Bacteria</taxon>
        <taxon>Pseudomonadati</taxon>
        <taxon>Pseudomonadota</taxon>
        <taxon>Gammaproteobacteria</taxon>
        <taxon>Alteromonadales</taxon>
        <taxon>Colwelliaceae</taxon>
        <taxon>Thalassomonas</taxon>
    </lineage>
</organism>
<dbReference type="InterPro" id="IPR029058">
    <property type="entry name" value="AB_hydrolase_fold"/>
</dbReference>
<dbReference type="EMBL" id="CP059693">
    <property type="protein sequence ID" value="WDE13781.1"/>
    <property type="molecule type" value="Genomic_DNA"/>
</dbReference>
<feature type="domain" description="BD-FAE-like" evidence="2">
    <location>
        <begin position="61"/>
        <end position="255"/>
    </location>
</feature>
<accession>A0ABY7VL41</accession>
<dbReference type="Gene3D" id="3.40.50.1820">
    <property type="entry name" value="alpha/beta hydrolase"/>
    <property type="match status" value="1"/>
</dbReference>
<evidence type="ECO:0000313" key="3">
    <source>
        <dbReference type="EMBL" id="WDE13781.1"/>
    </source>
</evidence>
<keyword evidence="1 3" id="KW-0378">Hydrolase</keyword>
<keyword evidence="4" id="KW-1185">Reference proteome</keyword>
<dbReference type="PANTHER" id="PTHR48081:SF33">
    <property type="entry name" value="KYNURENINE FORMAMIDASE"/>
    <property type="match status" value="1"/>
</dbReference>
<dbReference type="Pfam" id="PF20434">
    <property type="entry name" value="BD-FAE"/>
    <property type="match status" value="1"/>
</dbReference>
<sequence>MYRDFDLATLTREYSPSSCIDDINLYIRQYIDLSRTATAKAQNQQKLIADIPYGLLPDERLDLYLPTRENQKKLFVYIHGGYWQELSKAESSFAAGNFQQHGCTFAAVNYTLAPDASLSEIVNQNRKAIAYLIMSAAEFGYDPDEIYLCGSSAGAHLAMMMLYTRWQDFIVQNQWPPGGLPTHPIKGICAVSGIYDLAPIAETYINDPLQLTEAEIKQNSPLFHLPAAKTPVVFAYGEQETSEFKRQSNEMYQKLAQAGFPVTLAEISKRNHFDVILDLADSNTWLCRQVFAQMQLKTPLKANLKSYG</sequence>
<evidence type="ECO:0000256" key="1">
    <source>
        <dbReference type="ARBA" id="ARBA00022801"/>
    </source>
</evidence>
<dbReference type="SUPFAM" id="SSF53474">
    <property type="entry name" value="alpha/beta-Hydrolases"/>
    <property type="match status" value="1"/>
</dbReference>
<gene>
    <name evidence="3" type="ORF">H3N35_10300</name>
</gene>
<dbReference type="Proteomes" id="UP001215231">
    <property type="component" value="Chromosome"/>
</dbReference>
<dbReference type="PANTHER" id="PTHR48081">
    <property type="entry name" value="AB HYDROLASE SUPERFAMILY PROTEIN C4A8.06C"/>
    <property type="match status" value="1"/>
</dbReference>
<dbReference type="GO" id="GO:0016787">
    <property type="term" value="F:hydrolase activity"/>
    <property type="evidence" value="ECO:0007669"/>
    <property type="project" value="UniProtKB-KW"/>
</dbReference>
<proteinExistence type="predicted"/>
<dbReference type="InterPro" id="IPR049492">
    <property type="entry name" value="BD-FAE-like_dom"/>
</dbReference>